<evidence type="ECO:0000259" key="7">
    <source>
        <dbReference type="PROSITE" id="PS51755"/>
    </source>
</evidence>
<dbReference type="Gene3D" id="1.10.10.10">
    <property type="entry name" value="Winged helix-like DNA-binding domain superfamily/Winged helix DNA-binding domain"/>
    <property type="match status" value="1"/>
</dbReference>
<accession>A0ABW5GP47</accession>
<dbReference type="SUPFAM" id="SSF52540">
    <property type="entry name" value="P-loop containing nucleoside triphosphate hydrolases"/>
    <property type="match status" value="1"/>
</dbReference>
<dbReference type="PANTHER" id="PTHR35807">
    <property type="entry name" value="TRANSCRIPTIONAL REGULATOR REDD-RELATED"/>
    <property type="match status" value="1"/>
</dbReference>
<dbReference type="SUPFAM" id="SSF48452">
    <property type="entry name" value="TPR-like"/>
    <property type="match status" value="1"/>
</dbReference>
<dbReference type="Gene3D" id="3.40.50.300">
    <property type="entry name" value="P-loop containing nucleotide triphosphate hydrolases"/>
    <property type="match status" value="1"/>
</dbReference>
<gene>
    <name evidence="8" type="ORF">ACFSYJ_28700</name>
</gene>
<dbReference type="Gene3D" id="1.10.8.430">
    <property type="entry name" value="Helical domain of apoptotic protease-activating factors"/>
    <property type="match status" value="1"/>
</dbReference>
<keyword evidence="2" id="KW-0677">Repeat</keyword>
<dbReference type="SMART" id="SM00862">
    <property type="entry name" value="Trans_reg_C"/>
    <property type="match status" value="1"/>
</dbReference>
<comment type="similarity">
    <text evidence="1">Belongs to the AfsR/DnrI/RedD regulatory family.</text>
</comment>
<dbReference type="Proteomes" id="UP001597419">
    <property type="component" value="Unassembled WGS sequence"/>
</dbReference>
<dbReference type="InterPro" id="IPR027417">
    <property type="entry name" value="P-loop_NTPase"/>
</dbReference>
<dbReference type="PANTHER" id="PTHR35807:SF1">
    <property type="entry name" value="TRANSCRIPTIONAL REGULATOR REDD"/>
    <property type="match status" value="1"/>
</dbReference>
<dbReference type="InterPro" id="IPR042197">
    <property type="entry name" value="Apaf_helical"/>
</dbReference>
<evidence type="ECO:0000256" key="2">
    <source>
        <dbReference type="ARBA" id="ARBA00022737"/>
    </source>
</evidence>
<feature type="domain" description="OmpR/PhoB-type" evidence="7">
    <location>
        <begin position="1"/>
        <end position="92"/>
    </location>
</feature>
<sequence>MEFRILGPIEVCSADGEIDLDGAKQRTMLAALLLADGRVLSDAQLSELLWGENPPATVNAQIYTYVSRLRKRLGDSAEFVRRAPGYLMKYERGEFDYHRFEAKVRVGREALDDQRFAEASTNLRAALACWRGPALSDATEFLVEAHRYRLEEARLAALDARIEADLQLDRQGELVPELTGLVAAHPLREHFRAQLMIALHRTDRQADALATFHEGRRILADQLGCDPGHDLTSAYRDVLADSPVPAQRSRPVVVAPMTPFRPGPAMLPAEAPVLCGREAELAAIDRLLTADRRVSLDHGRFPVLTGMAGVGKTALAVHAARELAPQYPDGQLYADLGGALSDPVEPAIVLHGFLRALGVGEAAIPESLSERIRLYWRELAGRRLLVVLDNAETEEQVHVLLPRGTQCRAIVTARPRMAALDGGVLIEVPLLPEDRCLEMLGAIIGADRVTEEPDAATRIVRLCGGLPLAVSIMGARLARRWHWSLGRMAARLSYRHRLDELQTGILDVRGGVRKGYARLDTREQLAFRRLALLNVPDFPCWAVAVVLGVPYAAGEEVAERLVDERLIEVSGDSSWPPRFRFHELVKLAGRELASEMDIAEERRAAFGRALDAWMLLADAARDNTGYGEWGPKVVGLPSCEVAASPASWFEAERGALRALARQAATLGLGTVAGKLSRAISELEVAVGLPPGSGLCLRPVDA</sequence>
<dbReference type="PRINTS" id="PR00364">
    <property type="entry name" value="DISEASERSIST"/>
</dbReference>
<evidence type="ECO:0000256" key="5">
    <source>
        <dbReference type="ARBA" id="ARBA00023163"/>
    </source>
</evidence>
<dbReference type="InterPro" id="IPR001867">
    <property type="entry name" value="OmpR/PhoB-type_DNA-bd"/>
</dbReference>
<evidence type="ECO:0000256" key="4">
    <source>
        <dbReference type="ARBA" id="ARBA00023125"/>
    </source>
</evidence>
<evidence type="ECO:0000256" key="3">
    <source>
        <dbReference type="ARBA" id="ARBA00023015"/>
    </source>
</evidence>
<proteinExistence type="inferred from homology"/>
<dbReference type="CDD" id="cd15831">
    <property type="entry name" value="BTAD"/>
    <property type="match status" value="1"/>
</dbReference>
<organism evidence="8 9">
    <name type="scientific">Amycolatopsis samaneae</name>
    <dbReference type="NCBI Taxonomy" id="664691"/>
    <lineage>
        <taxon>Bacteria</taxon>
        <taxon>Bacillati</taxon>
        <taxon>Actinomycetota</taxon>
        <taxon>Actinomycetes</taxon>
        <taxon>Pseudonocardiales</taxon>
        <taxon>Pseudonocardiaceae</taxon>
        <taxon>Amycolatopsis</taxon>
    </lineage>
</organism>
<dbReference type="InterPro" id="IPR005158">
    <property type="entry name" value="BTAD"/>
</dbReference>
<dbReference type="Pfam" id="PF00931">
    <property type="entry name" value="NB-ARC"/>
    <property type="match status" value="1"/>
</dbReference>
<dbReference type="EMBL" id="JBHUKU010000017">
    <property type="protein sequence ID" value="MFD2462621.1"/>
    <property type="molecule type" value="Genomic_DNA"/>
</dbReference>
<dbReference type="PROSITE" id="PS51755">
    <property type="entry name" value="OMPR_PHOB"/>
    <property type="match status" value="1"/>
</dbReference>
<dbReference type="Gene3D" id="1.25.40.10">
    <property type="entry name" value="Tetratricopeptide repeat domain"/>
    <property type="match status" value="1"/>
</dbReference>
<keyword evidence="4 6" id="KW-0238">DNA-binding</keyword>
<evidence type="ECO:0000313" key="9">
    <source>
        <dbReference type="Proteomes" id="UP001597419"/>
    </source>
</evidence>
<evidence type="ECO:0000256" key="1">
    <source>
        <dbReference type="ARBA" id="ARBA00005820"/>
    </source>
</evidence>
<dbReference type="Pfam" id="PF00486">
    <property type="entry name" value="Trans_reg_C"/>
    <property type="match status" value="1"/>
</dbReference>
<dbReference type="InterPro" id="IPR011990">
    <property type="entry name" value="TPR-like_helical_dom_sf"/>
</dbReference>
<evidence type="ECO:0000313" key="8">
    <source>
        <dbReference type="EMBL" id="MFD2462621.1"/>
    </source>
</evidence>
<keyword evidence="5" id="KW-0804">Transcription</keyword>
<name>A0ABW5GP47_9PSEU</name>
<dbReference type="InterPro" id="IPR051677">
    <property type="entry name" value="AfsR-DnrI-RedD_regulator"/>
</dbReference>
<dbReference type="SUPFAM" id="SSF46894">
    <property type="entry name" value="C-terminal effector domain of the bipartite response regulators"/>
    <property type="match status" value="1"/>
</dbReference>
<dbReference type="SMART" id="SM01043">
    <property type="entry name" value="BTAD"/>
    <property type="match status" value="1"/>
</dbReference>
<dbReference type="Pfam" id="PF03704">
    <property type="entry name" value="BTAD"/>
    <property type="match status" value="1"/>
</dbReference>
<keyword evidence="3" id="KW-0805">Transcription regulation</keyword>
<feature type="DNA-binding region" description="OmpR/PhoB-type" evidence="6">
    <location>
        <begin position="1"/>
        <end position="92"/>
    </location>
</feature>
<keyword evidence="9" id="KW-1185">Reference proteome</keyword>
<comment type="caution">
    <text evidence="8">The sequence shown here is derived from an EMBL/GenBank/DDBJ whole genome shotgun (WGS) entry which is preliminary data.</text>
</comment>
<dbReference type="InterPro" id="IPR002182">
    <property type="entry name" value="NB-ARC"/>
</dbReference>
<evidence type="ECO:0000256" key="6">
    <source>
        <dbReference type="PROSITE-ProRule" id="PRU01091"/>
    </source>
</evidence>
<dbReference type="InterPro" id="IPR036388">
    <property type="entry name" value="WH-like_DNA-bd_sf"/>
</dbReference>
<dbReference type="InterPro" id="IPR016032">
    <property type="entry name" value="Sig_transdc_resp-reg_C-effctor"/>
</dbReference>
<reference evidence="9" key="1">
    <citation type="journal article" date="2019" name="Int. J. Syst. Evol. Microbiol.">
        <title>The Global Catalogue of Microorganisms (GCM) 10K type strain sequencing project: providing services to taxonomists for standard genome sequencing and annotation.</title>
        <authorList>
            <consortium name="The Broad Institute Genomics Platform"/>
            <consortium name="The Broad Institute Genome Sequencing Center for Infectious Disease"/>
            <person name="Wu L."/>
            <person name="Ma J."/>
        </authorList>
    </citation>
    <scope>NUCLEOTIDE SEQUENCE [LARGE SCALE GENOMIC DNA]</scope>
    <source>
        <strain evidence="9">CGMCC 4.7643</strain>
    </source>
</reference>
<protein>
    <submittedName>
        <fullName evidence="8">BTAD domain-containing putative transcriptional regulator</fullName>
    </submittedName>
</protein>
<dbReference type="RefSeq" id="WP_345403752.1">
    <property type="nucleotide sequence ID" value="NZ_BAABHG010000015.1"/>
</dbReference>